<dbReference type="Pfam" id="PF01987">
    <property type="entry name" value="AIM24"/>
    <property type="match status" value="1"/>
</dbReference>
<feature type="region of interest" description="Disordered" evidence="2">
    <location>
        <begin position="775"/>
        <end position="831"/>
    </location>
</feature>
<name>A0A4P7NK97_PYROR</name>
<dbReference type="EMBL" id="CP034208">
    <property type="protein sequence ID" value="QBZ62446.1"/>
    <property type="molecule type" value="Genomic_DNA"/>
</dbReference>
<comment type="subcellular location">
    <subcellularLocation>
        <location evidence="1">Mitochondrion</location>
    </subcellularLocation>
</comment>
<dbReference type="InterPro" id="IPR016031">
    <property type="entry name" value="Trp_RNA-bd_attenuator-like_dom"/>
</dbReference>
<accession>A0A4P7NK97</accession>
<feature type="compositionally biased region" description="Polar residues" evidence="2">
    <location>
        <begin position="51"/>
        <end position="67"/>
    </location>
</feature>
<dbReference type="Gene3D" id="3.60.160.10">
    <property type="entry name" value="Mitochondrial biogenesis AIM24"/>
    <property type="match status" value="1"/>
</dbReference>
<evidence type="ECO:0000313" key="3">
    <source>
        <dbReference type="EMBL" id="QBZ62446.1"/>
    </source>
</evidence>
<evidence type="ECO:0000256" key="1">
    <source>
        <dbReference type="RuleBase" id="RU363045"/>
    </source>
</evidence>
<dbReference type="NCBIfam" id="TIGR00266">
    <property type="entry name" value="TIGR00266 family protein"/>
    <property type="match status" value="1"/>
</dbReference>
<organism evidence="3 4">
    <name type="scientific">Pyricularia oryzae</name>
    <name type="common">Rice blast fungus</name>
    <name type="synonym">Magnaporthe oryzae</name>
    <dbReference type="NCBI Taxonomy" id="318829"/>
    <lineage>
        <taxon>Eukaryota</taxon>
        <taxon>Fungi</taxon>
        <taxon>Dikarya</taxon>
        <taxon>Ascomycota</taxon>
        <taxon>Pezizomycotina</taxon>
        <taxon>Sordariomycetes</taxon>
        <taxon>Sordariomycetidae</taxon>
        <taxon>Magnaporthales</taxon>
        <taxon>Pyriculariaceae</taxon>
        <taxon>Pyricularia</taxon>
    </lineage>
</organism>
<dbReference type="InterPro" id="IPR002838">
    <property type="entry name" value="AIM24"/>
</dbReference>
<evidence type="ECO:0000256" key="2">
    <source>
        <dbReference type="SAM" id="MobiDB-lite"/>
    </source>
</evidence>
<dbReference type="InterPro" id="IPR036983">
    <property type="entry name" value="AIM24_sf"/>
</dbReference>
<feature type="compositionally biased region" description="Low complexity" evidence="2">
    <location>
        <begin position="94"/>
        <end position="119"/>
    </location>
</feature>
<dbReference type="SUPFAM" id="SSF51219">
    <property type="entry name" value="TRAP-like"/>
    <property type="match status" value="1"/>
</dbReference>
<sequence>MSAQYYPPPSQATAPHNYPPPPSSPPAAQTKFSYPSPPAQQAQKSYPAPPMQSQQEFAPPSRSQTQNYPPPPGAPQNFSPPPSSQKQYFPPPGASQQQQYPSPPQHQYQTPQHQQYGASPTPPPPQASPPISYPSPQHQMQPQTGSQTTLAMHGRTPSMASHNSGLGLAGISSSTPPQHQQQQFAAPPSYAGSAPGASPTEGYPAEKTSIPVAEGSPIDTSDPANLESGAPPATHFVGATATVDDVGTFNGGSYRISHRDSNTILTIQLAMGCPLGAKPGAMIAMSHTITLRGRIKFSMKKLVAGGEMADSTFTGPGELLLAPAMLGDITSLRLTGSESWSVGHDGYLASTQGVVKEYKRQGLGKAMFSGEGLWIYKISGKGLLWLTSFGAIIRKDLADGERYVVDNGHLVAWNTKYILERVASGGIVSGVASGEGLVCRFTGPGTVFLQTRNAVGTYVRKIYCIQDSVKGFAGTFITTVLGLSLNHAFLMTALENSSQATKRFALLARELSEEQALPFPLPSEGEVATYDINIATFIQSRHLDHECKTDPASEDAMDSFPYKDNLSDDSSFEVFGDENKSFAQVTGIDVLRLHESLKKRNNQKPPSCTINLINFGHPQPASFVSDLKGDSCELIPIKTKSSSGRLSVPGEQDVSMFATTSQEGDHRSLSAMTSSVDPIDTKYCDDNLYSSPLSETTANPGAEKAQNRTMATPGPKPDCLDGSSIAKRKDPVKAQKFRKLVERLVVNDAIKSEDDSGANGTDAHFQQVGLDVTETLNSGDHASPYLDVANHPRGTNGVSQRKDSSASERSNMDFTPNPSHGGSEITAGSSVSNYNLKNGDFSTDSVNDRGNWHLSSHSNAQVNMDKHTLNNFNPNANNFHPAPNSFNPNAASFAPTSAIPMSDAAAQAVEQQKKHQLQLELQYQQQQAQVLSQLAHLTPHQQHAATINIGVNDWLNPHRHQQRRQPLSNIFPDTVPPHTAAPLPEVGQDLLNSLAAQHIAFLTQQNAIMAATLSHQNAAASFGAQSTLAGIPPFGLTDPPVAPFSHQLPGPHVPSFTGAGSMNNGMYTAPRFPSPFPGATFAAHHGQASQQQLQTPRHYYGAHPSGYAGAPTPPLPTVGMQQNMHNAQHPGYVPVQQRSLVSLAGAPPPSQAHALSLPLANQHLLKFDADGSLIDVPKPRDHSDPQLQMAYEAAIEWKKANLPGYAQSCRERQNNRIANKLQGGRQNQGTHRNMYA</sequence>
<evidence type="ECO:0000313" key="4">
    <source>
        <dbReference type="Proteomes" id="UP000294847"/>
    </source>
</evidence>
<feature type="region of interest" description="Disordered" evidence="2">
    <location>
        <begin position="1078"/>
        <end position="1111"/>
    </location>
</feature>
<proteinExistence type="inferred from homology"/>
<protein>
    <recommendedName>
        <fullName evidence="1">Altered inheritance of mitochondria protein 24, mitochondrial</fullName>
    </recommendedName>
</protein>
<dbReference type="Proteomes" id="UP000294847">
    <property type="component" value="Chromosome 5"/>
</dbReference>
<dbReference type="PANTHER" id="PTHR31801">
    <property type="entry name" value="ALTERED INHERITANCE OF MITOCHONDRIA PROTEIN 24, MITOCHONDRIAL"/>
    <property type="match status" value="1"/>
</dbReference>
<gene>
    <name evidence="3" type="ORF">PoMZ_11327</name>
</gene>
<feature type="compositionally biased region" description="Polar residues" evidence="2">
    <location>
        <begin position="807"/>
        <end position="831"/>
    </location>
</feature>
<comment type="similarity">
    <text evidence="1">Belongs to the AIM24 family.</text>
</comment>
<dbReference type="PANTHER" id="PTHR31801:SF0">
    <property type="entry name" value="ALTERED INHERITANCE OF MITOCHONDRIA PROTEIN 24, MITOCHONDRIAL"/>
    <property type="match status" value="1"/>
</dbReference>
<dbReference type="AlphaFoldDB" id="A0A4P7NK97"/>
<feature type="compositionally biased region" description="Polar residues" evidence="2">
    <location>
        <begin position="137"/>
        <end position="150"/>
    </location>
</feature>
<feature type="region of interest" description="Disordered" evidence="2">
    <location>
        <begin position="692"/>
        <end position="731"/>
    </location>
</feature>
<keyword evidence="1" id="KW-0496">Mitochondrion</keyword>
<reference evidence="3 4" key="1">
    <citation type="journal article" date="2019" name="Mol. Biol. Evol.">
        <title>Blast fungal genomes show frequent chromosomal changes, gene gains and losses, and effector gene turnover.</title>
        <authorList>
            <person name="Gomez Luciano L.B."/>
            <person name="Jason Tsai I."/>
            <person name="Chuma I."/>
            <person name="Tosa Y."/>
            <person name="Chen Y.H."/>
            <person name="Li J.Y."/>
            <person name="Li M.Y."/>
            <person name="Jade Lu M.Y."/>
            <person name="Nakayashiki H."/>
            <person name="Li W.H."/>
        </authorList>
    </citation>
    <scope>NUCLEOTIDE SEQUENCE [LARGE SCALE GENOMIC DNA]</scope>
    <source>
        <strain evidence="3">MZ5-1-6</strain>
    </source>
</reference>
<feature type="compositionally biased region" description="Pro residues" evidence="2">
    <location>
        <begin position="68"/>
        <end position="93"/>
    </location>
</feature>
<feature type="region of interest" description="Disordered" evidence="2">
    <location>
        <begin position="1"/>
        <end position="233"/>
    </location>
</feature>
<dbReference type="GO" id="GO:0005739">
    <property type="term" value="C:mitochondrion"/>
    <property type="evidence" value="ECO:0007669"/>
    <property type="project" value="UniProtKB-SubCell"/>
</dbReference>
<feature type="compositionally biased region" description="Pro residues" evidence="2">
    <location>
        <begin position="1"/>
        <end position="10"/>
    </location>
</feature>
<feature type="compositionally biased region" description="Pro residues" evidence="2">
    <location>
        <begin position="120"/>
        <end position="133"/>
    </location>
</feature>
<feature type="compositionally biased region" description="Low complexity" evidence="2">
    <location>
        <begin position="172"/>
        <end position="199"/>
    </location>
</feature>